<keyword evidence="10" id="KW-1185">Reference proteome</keyword>
<dbReference type="Pfam" id="PF00083">
    <property type="entry name" value="Sugar_tr"/>
    <property type="match status" value="1"/>
</dbReference>
<evidence type="ECO:0000256" key="1">
    <source>
        <dbReference type="ARBA" id="ARBA00004141"/>
    </source>
</evidence>
<accession>A0A319DLC8</accession>
<feature type="transmembrane region" description="Helical" evidence="7">
    <location>
        <begin position="98"/>
        <end position="117"/>
    </location>
</feature>
<dbReference type="Gene3D" id="1.20.1250.20">
    <property type="entry name" value="MFS general substrate transporter like domains"/>
    <property type="match status" value="1"/>
</dbReference>
<dbReference type="OrthoDB" id="6133115at2759"/>
<keyword evidence="6 7" id="KW-0472">Membrane</keyword>
<dbReference type="PANTHER" id="PTHR48022:SF52">
    <property type="entry name" value="SUGAR TRANSPORTER, PUTATIVE-RELATED"/>
    <property type="match status" value="1"/>
</dbReference>
<dbReference type="EMBL" id="KZ825927">
    <property type="protein sequence ID" value="PYH92063.1"/>
    <property type="molecule type" value="Genomic_DNA"/>
</dbReference>
<dbReference type="InterPro" id="IPR005828">
    <property type="entry name" value="MFS_sugar_transport-like"/>
</dbReference>
<dbReference type="PROSITE" id="PS00217">
    <property type="entry name" value="SUGAR_TRANSPORT_2"/>
    <property type="match status" value="1"/>
</dbReference>
<dbReference type="InterPro" id="IPR036259">
    <property type="entry name" value="MFS_trans_sf"/>
</dbReference>
<reference evidence="9 10" key="1">
    <citation type="submission" date="2018-02" db="EMBL/GenBank/DDBJ databases">
        <title>The genomes of Aspergillus section Nigri reveals drivers in fungal speciation.</title>
        <authorList>
            <consortium name="DOE Joint Genome Institute"/>
            <person name="Vesth T.C."/>
            <person name="Nybo J."/>
            <person name="Theobald S."/>
            <person name="Brandl J."/>
            <person name="Frisvad J.C."/>
            <person name="Nielsen K.F."/>
            <person name="Lyhne E.K."/>
            <person name="Kogle M.E."/>
            <person name="Kuo A."/>
            <person name="Riley R."/>
            <person name="Clum A."/>
            <person name="Nolan M."/>
            <person name="Lipzen A."/>
            <person name="Salamov A."/>
            <person name="Henrissat B."/>
            <person name="Wiebenga A."/>
            <person name="De vries R.P."/>
            <person name="Grigoriev I.V."/>
            <person name="Mortensen U.H."/>
            <person name="Andersen M.R."/>
            <person name="Baker S.E."/>
        </authorList>
    </citation>
    <scope>NUCLEOTIDE SEQUENCE [LARGE SCALE GENOMIC DNA]</scope>
    <source>
        <strain evidence="9 10">CBS 707.79</strain>
    </source>
</reference>
<comment type="similarity">
    <text evidence="2">Belongs to the major facilitator superfamily. Sugar transporter (TC 2.A.1.1) family.</text>
</comment>
<evidence type="ECO:0000256" key="7">
    <source>
        <dbReference type="SAM" id="Phobius"/>
    </source>
</evidence>
<dbReference type="STRING" id="1448320.A0A319DLC8"/>
<dbReference type="SUPFAM" id="SSF103473">
    <property type="entry name" value="MFS general substrate transporter"/>
    <property type="match status" value="1"/>
</dbReference>
<dbReference type="InterPro" id="IPR003663">
    <property type="entry name" value="Sugar/inositol_transpt"/>
</dbReference>
<keyword evidence="3" id="KW-0813">Transport</keyword>
<dbReference type="VEuPathDB" id="FungiDB:BO71DRAFT_451686"/>
<evidence type="ECO:0000313" key="9">
    <source>
        <dbReference type="EMBL" id="PYH92063.1"/>
    </source>
</evidence>
<keyword evidence="4 7" id="KW-0812">Transmembrane</keyword>
<comment type="subcellular location">
    <subcellularLocation>
        <location evidence="1">Membrane</location>
        <topology evidence="1">Multi-pass membrane protein</topology>
    </subcellularLocation>
</comment>
<dbReference type="FunFam" id="1.20.1250.20:FF:000134">
    <property type="entry name" value="MFS sugar transporter protein"/>
    <property type="match status" value="1"/>
</dbReference>
<keyword evidence="5 7" id="KW-1133">Transmembrane helix</keyword>
<dbReference type="InterPro" id="IPR005829">
    <property type="entry name" value="Sugar_transporter_CS"/>
</dbReference>
<dbReference type="InterPro" id="IPR050360">
    <property type="entry name" value="MFS_Sugar_Transporters"/>
</dbReference>
<dbReference type="AlphaFoldDB" id="A0A319DLC8"/>
<feature type="transmembrane region" description="Helical" evidence="7">
    <location>
        <begin position="315"/>
        <end position="337"/>
    </location>
</feature>
<gene>
    <name evidence="9" type="ORF">BO71DRAFT_451686</name>
</gene>
<evidence type="ECO:0000256" key="6">
    <source>
        <dbReference type="ARBA" id="ARBA00023136"/>
    </source>
</evidence>
<feature type="transmembrane region" description="Helical" evidence="7">
    <location>
        <begin position="278"/>
        <end position="300"/>
    </location>
</feature>
<feature type="transmembrane region" description="Helical" evidence="7">
    <location>
        <begin position="427"/>
        <end position="448"/>
    </location>
</feature>
<protein>
    <submittedName>
        <fullName evidence="9">Hexose transporter protein</fullName>
    </submittedName>
</protein>
<name>A0A319DLC8_9EURO</name>
<feature type="transmembrane region" description="Helical" evidence="7">
    <location>
        <begin position="162"/>
        <end position="182"/>
    </location>
</feature>
<feature type="domain" description="Major facilitator superfamily (MFS) profile" evidence="8">
    <location>
        <begin position="30"/>
        <end position="452"/>
    </location>
</feature>
<dbReference type="InterPro" id="IPR020846">
    <property type="entry name" value="MFS_dom"/>
</dbReference>
<dbReference type="Proteomes" id="UP000247810">
    <property type="component" value="Unassembled WGS sequence"/>
</dbReference>
<evidence type="ECO:0000256" key="4">
    <source>
        <dbReference type="ARBA" id="ARBA00022692"/>
    </source>
</evidence>
<dbReference type="GO" id="GO:0005351">
    <property type="term" value="F:carbohydrate:proton symporter activity"/>
    <property type="evidence" value="ECO:0007669"/>
    <property type="project" value="TreeGrafter"/>
</dbReference>
<dbReference type="PRINTS" id="PR00171">
    <property type="entry name" value="SUGRTRNSPORT"/>
</dbReference>
<dbReference type="PANTHER" id="PTHR48022">
    <property type="entry name" value="PLASTIDIC GLUCOSE TRANSPORTER 4"/>
    <property type="match status" value="1"/>
</dbReference>
<evidence type="ECO:0000256" key="5">
    <source>
        <dbReference type="ARBA" id="ARBA00022989"/>
    </source>
</evidence>
<proteinExistence type="inferred from homology"/>
<evidence type="ECO:0000256" key="3">
    <source>
        <dbReference type="ARBA" id="ARBA00022448"/>
    </source>
</evidence>
<feature type="transmembrane region" description="Helical" evidence="7">
    <location>
        <begin position="349"/>
        <end position="375"/>
    </location>
</feature>
<evidence type="ECO:0000259" key="8">
    <source>
        <dbReference type="PROSITE" id="PS50850"/>
    </source>
</evidence>
<evidence type="ECO:0000256" key="2">
    <source>
        <dbReference type="ARBA" id="ARBA00010992"/>
    </source>
</evidence>
<dbReference type="GO" id="GO:0016020">
    <property type="term" value="C:membrane"/>
    <property type="evidence" value="ECO:0007669"/>
    <property type="project" value="UniProtKB-SubCell"/>
</dbReference>
<evidence type="ECO:0000313" key="10">
    <source>
        <dbReference type="Proteomes" id="UP000247810"/>
    </source>
</evidence>
<feature type="transmembrane region" description="Helical" evidence="7">
    <location>
        <begin position="68"/>
        <end position="91"/>
    </location>
</feature>
<dbReference type="PROSITE" id="PS50850">
    <property type="entry name" value="MFS"/>
    <property type="match status" value="1"/>
</dbReference>
<sequence length="517" mass="57451">MTATTSFANIANNTDPCWWKDPCLRWNVLYAFRCMLCPFYLGYDQSLLTGLQAMPFWTTYFDNPKGDWLGIISAAILMPGIVMGFPAAWICNTWGRKVCIYCGCVFIIAGAIWNALATNAIQFLISRVVMGLGGGLTKTSAPALLQEIAHPRLRSPSSTMYYGCYCVGSLLSAIMCIVGLGVENDWSWRFPCLLALVGPVFVLPILSTGPESPRFLVRIGKNSKALETLADSHANGDVNDSLVQWEYREIQTALEEEAHNNKTSYLDFFKTRGNRRRLFVSIMMAIGVNWVGNGVVSYYLSSVLKAAGVTESHKILAVNAGIAAWNLVVSEIAGLYVDDLGRRPIFLTSTVGMIFSYAFLGIAVVPFLFLFYGFYDLARTTLNYSYCAEIMPFSLRTKGLAIFLCAQQLASTFNQFVNPIAMEAISWRYYGVYIAIDCLFVVLIYFYFPETKKMSIEEVAMIFDYDMKGGRAQAATALQGIDKCGVEVVAPADGKDLHTGLSEHVERNDEQDCRDDE</sequence>
<organism evidence="9 10">
    <name type="scientific">Aspergillus ellipticus CBS 707.79</name>
    <dbReference type="NCBI Taxonomy" id="1448320"/>
    <lineage>
        <taxon>Eukaryota</taxon>
        <taxon>Fungi</taxon>
        <taxon>Dikarya</taxon>
        <taxon>Ascomycota</taxon>
        <taxon>Pezizomycotina</taxon>
        <taxon>Eurotiomycetes</taxon>
        <taxon>Eurotiomycetidae</taxon>
        <taxon>Eurotiales</taxon>
        <taxon>Aspergillaceae</taxon>
        <taxon>Aspergillus</taxon>
        <taxon>Aspergillus subgen. Circumdati</taxon>
    </lineage>
</organism>